<feature type="domain" description="FAD-binding PCMH-type" evidence="7">
    <location>
        <begin position="62"/>
        <end position="225"/>
    </location>
</feature>
<dbReference type="OrthoDB" id="415825at2759"/>
<dbReference type="PANTHER" id="PTHR42973">
    <property type="entry name" value="BINDING OXIDOREDUCTASE, PUTATIVE (AFU_ORTHOLOGUE AFUA_1G17690)-RELATED"/>
    <property type="match status" value="1"/>
</dbReference>
<feature type="chain" id="PRO_5001770659" description="FAD-binding PCMH-type domain-containing protein" evidence="6">
    <location>
        <begin position="21"/>
        <end position="487"/>
    </location>
</feature>
<reference evidence="8 9" key="1">
    <citation type="journal article" date="2014" name="BMC Genomics">
        <title>Comparative genome sequencing reveals chemotype-specific gene clusters in the toxigenic black mold Stachybotrys.</title>
        <authorList>
            <person name="Semeiks J."/>
            <person name="Borek D."/>
            <person name="Otwinowski Z."/>
            <person name="Grishin N.V."/>
        </authorList>
    </citation>
    <scope>NUCLEOTIDE SEQUENCE [LARGE SCALE GENOMIC DNA]</scope>
    <source>
        <strain evidence="9">CBS 109288 / IBT 7711</strain>
    </source>
</reference>
<accession>A0A084AF57</accession>
<feature type="signal peptide" evidence="6">
    <location>
        <begin position="1"/>
        <end position="20"/>
    </location>
</feature>
<proteinExistence type="inferred from homology"/>
<keyword evidence="4" id="KW-0274">FAD</keyword>
<evidence type="ECO:0000256" key="4">
    <source>
        <dbReference type="ARBA" id="ARBA00022827"/>
    </source>
</evidence>
<dbReference type="Gene3D" id="3.40.462.20">
    <property type="match status" value="1"/>
</dbReference>
<evidence type="ECO:0000313" key="9">
    <source>
        <dbReference type="Proteomes" id="UP000028045"/>
    </source>
</evidence>
<keyword evidence="3 6" id="KW-0732">Signal</keyword>
<dbReference type="InterPro" id="IPR050416">
    <property type="entry name" value="FAD-linked_Oxidoreductase"/>
</dbReference>
<dbReference type="InterPro" id="IPR036318">
    <property type="entry name" value="FAD-bd_PCMH-like_sf"/>
</dbReference>
<sequence length="487" mass="53467">MRPFVLFMPLLGLLATPCTSSPALNLRDILLDTCNGWAANTTIAFPGDQTFNSSTERWSIYKAPSYSAVVSPAVEQDVAKAVKLGRKHRIPFLATGGRHGYGTTLGGLQNGLAIDLRQLNAVRVDRSARTVTVGGGTRLEEVLGPVNAAGFEMRVVGVTVGGGVNLWQGVFGLLIDALVSVRLVTAEGRIIEVSERSNPNLFWGIRGAGANFGIITSATYRLNDQTNNDQLLLVSVGFPAEQSTSYFNMIESVVKTKPAELSFSSTIMWNRTSNAPQVVATWLYLGPREEGMELMAPLFALRPPVLGVQTISWRNFYTSSSFGNERLRCIPNSIHDPYAANVRNVSAPTLIRSFERLSSFYQQYPSARASGLTFENPSIDATTAVHEDATAYAWRDTTGYMFTLFSWSPGDQAAEQASITLGRTLRSDFADTSGYPGLRVYLNSAQGDETLEEIYGRHKLPRLASLKRTWDPDSVFRYHHAIPTRYP</sequence>
<dbReference type="SUPFAM" id="SSF56176">
    <property type="entry name" value="FAD-binding/transporter-associated domain-like"/>
    <property type="match status" value="1"/>
</dbReference>
<evidence type="ECO:0000256" key="1">
    <source>
        <dbReference type="ARBA" id="ARBA00005466"/>
    </source>
</evidence>
<dbReference type="Pfam" id="PF08031">
    <property type="entry name" value="BBE"/>
    <property type="match status" value="1"/>
</dbReference>
<dbReference type="GO" id="GO:0071949">
    <property type="term" value="F:FAD binding"/>
    <property type="evidence" value="ECO:0007669"/>
    <property type="project" value="InterPro"/>
</dbReference>
<dbReference type="GO" id="GO:0016491">
    <property type="term" value="F:oxidoreductase activity"/>
    <property type="evidence" value="ECO:0007669"/>
    <property type="project" value="UniProtKB-KW"/>
</dbReference>
<dbReference type="InterPro" id="IPR012951">
    <property type="entry name" value="BBE"/>
</dbReference>
<evidence type="ECO:0000256" key="6">
    <source>
        <dbReference type="SAM" id="SignalP"/>
    </source>
</evidence>
<dbReference type="Proteomes" id="UP000028045">
    <property type="component" value="Unassembled WGS sequence"/>
</dbReference>
<dbReference type="InterPro" id="IPR016169">
    <property type="entry name" value="FAD-bd_PCMH_sub2"/>
</dbReference>
<evidence type="ECO:0000259" key="7">
    <source>
        <dbReference type="PROSITE" id="PS51387"/>
    </source>
</evidence>
<dbReference type="Gene3D" id="3.30.465.10">
    <property type="match status" value="1"/>
</dbReference>
<evidence type="ECO:0000313" key="8">
    <source>
        <dbReference type="EMBL" id="KEY63936.1"/>
    </source>
</evidence>
<keyword evidence="9" id="KW-1185">Reference proteome</keyword>
<dbReference type="PROSITE" id="PS51387">
    <property type="entry name" value="FAD_PCMH"/>
    <property type="match status" value="1"/>
</dbReference>
<dbReference type="PANTHER" id="PTHR42973:SF32">
    <property type="entry name" value="FAD-LINKED OXIDOREDUCTASE AFOF"/>
    <property type="match status" value="1"/>
</dbReference>
<dbReference type="Pfam" id="PF01565">
    <property type="entry name" value="FAD_binding_4"/>
    <property type="match status" value="1"/>
</dbReference>
<evidence type="ECO:0000256" key="2">
    <source>
        <dbReference type="ARBA" id="ARBA00022630"/>
    </source>
</evidence>
<evidence type="ECO:0000256" key="5">
    <source>
        <dbReference type="ARBA" id="ARBA00023002"/>
    </source>
</evidence>
<dbReference type="InterPro" id="IPR016166">
    <property type="entry name" value="FAD-bd_PCMH"/>
</dbReference>
<organism evidence="8 9">
    <name type="scientific">Stachybotrys chartarum (strain CBS 109288 / IBT 7711)</name>
    <name type="common">Toxic black mold</name>
    <name type="synonym">Stilbospora chartarum</name>
    <dbReference type="NCBI Taxonomy" id="1280523"/>
    <lineage>
        <taxon>Eukaryota</taxon>
        <taxon>Fungi</taxon>
        <taxon>Dikarya</taxon>
        <taxon>Ascomycota</taxon>
        <taxon>Pezizomycotina</taxon>
        <taxon>Sordariomycetes</taxon>
        <taxon>Hypocreomycetidae</taxon>
        <taxon>Hypocreales</taxon>
        <taxon>Stachybotryaceae</taxon>
        <taxon>Stachybotrys</taxon>
    </lineage>
</organism>
<dbReference type="HOGENOM" id="CLU_018354_0_0_1"/>
<dbReference type="AlphaFoldDB" id="A0A084AF57"/>
<keyword evidence="2" id="KW-0285">Flavoprotein</keyword>
<dbReference type="InterPro" id="IPR006094">
    <property type="entry name" value="Oxid_FAD_bind_N"/>
</dbReference>
<keyword evidence="5" id="KW-0560">Oxidoreductase</keyword>
<gene>
    <name evidence="8" type="ORF">S7711_10293</name>
</gene>
<name>A0A084AF57_STACB</name>
<evidence type="ECO:0000256" key="3">
    <source>
        <dbReference type="ARBA" id="ARBA00022729"/>
    </source>
</evidence>
<dbReference type="EMBL" id="KL649603">
    <property type="protein sequence ID" value="KEY63936.1"/>
    <property type="molecule type" value="Genomic_DNA"/>
</dbReference>
<comment type="similarity">
    <text evidence="1">Belongs to the oxygen-dependent FAD-linked oxidoreductase family.</text>
</comment>
<protein>
    <recommendedName>
        <fullName evidence="7">FAD-binding PCMH-type domain-containing protein</fullName>
    </recommendedName>
</protein>